<gene>
    <name evidence="2" type="ORF">C7999DRAFT_43170</name>
</gene>
<comment type="caution">
    <text evidence="2">The sequence shown here is derived from an EMBL/GenBank/DDBJ whole genome shotgun (WGS) entry which is preliminary data.</text>
</comment>
<keyword evidence="3" id="KW-1185">Reference proteome</keyword>
<reference evidence="2" key="1">
    <citation type="journal article" date="2023" name="Mol. Phylogenet. Evol.">
        <title>Genome-scale phylogeny and comparative genomics of the fungal order Sordariales.</title>
        <authorList>
            <person name="Hensen N."/>
            <person name="Bonometti L."/>
            <person name="Westerberg I."/>
            <person name="Brannstrom I.O."/>
            <person name="Guillou S."/>
            <person name="Cros-Aarteil S."/>
            <person name="Calhoun S."/>
            <person name="Haridas S."/>
            <person name="Kuo A."/>
            <person name="Mondo S."/>
            <person name="Pangilinan J."/>
            <person name="Riley R."/>
            <person name="LaButti K."/>
            <person name="Andreopoulos B."/>
            <person name="Lipzen A."/>
            <person name="Chen C."/>
            <person name="Yan M."/>
            <person name="Daum C."/>
            <person name="Ng V."/>
            <person name="Clum A."/>
            <person name="Steindorff A."/>
            <person name="Ohm R.A."/>
            <person name="Martin F."/>
            <person name="Silar P."/>
            <person name="Natvig D.O."/>
            <person name="Lalanne C."/>
            <person name="Gautier V."/>
            <person name="Ament-Velasquez S.L."/>
            <person name="Kruys A."/>
            <person name="Hutchinson M.I."/>
            <person name="Powell A.J."/>
            <person name="Barry K."/>
            <person name="Miller A.N."/>
            <person name="Grigoriev I.V."/>
            <person name="Debuchy R."/>
            <person name="Gladieux P."/>
            <person name="Hiltunen Thoren M."/>
            <person name="Johannesson H."/>
        </authorList>
    </citation>
    <scope>NUCLEOTIDE SEQUENCE</scope>
    <source>
        <strain evidence="2">CBS 359.72</strain>
    </source>
</reference>
<feature type="compositionally biased region" description="Low complexity" evidence="1">
    <location>
        <begin position="240"/>
        <end position="255"/>
    </location>
</feature>
<evidence type="ECO:0000256" key="1">
    <source>
        <dbReference type="SAM" id="MobiDB-lite"/>
    </source>
</evidence>
<dbReference type="Proteomes" id="UP001303647">
    <property type="component" value="Unassembled WGS sequence"/>
</dbReference>
<dbReference type="EMBL" id="MU857705">
    <property type="protein sequence ID" value="KAK4245297.1"/>
    <property type="molecule type" value="Genomic_DNA"/>
</dbReference>
<proteinExistence type="predicted"/>
<evidence type="ECO:0000313" key="3">
    <source>
        <dbReference type="Proteomes" id="UP001303647"/>
    </source>
</evidence>
<organism evidence="2 3">
    <name type="scientific">Corynascus novoguineensis</name>
    <dbReference type="NCBI Taxonomy" id="1126955"/>
    <lineage>
        <taxon>Eukaryota</taxon>
        <taxon>Fungi</taxon>
        <taxon>Dikarya</taxon>
        <taxon>Ascomycota</taxon>
        <taxon>Pezizomycotina</taxon>
        <taxon>Sordariomycetes</taxon>
        <taxon>Sordariomycetidae</taxon>
        <taxon>Sordariales</taxon>
        <taxon>Chaetomiaceae</taxon>
        <taxon>Corynascus</taxon>
    </lineage>
</organism>
<feature type="region of interest" description="Disordered" evidence="1">
    <location>
        <begin position="119"/>
        <end position="196"/>
    </location>
</feature>
<evidence type="ECO:0000313" key="2">
    <source>
        <dbReference type="EMBL" id="KAK4245297.1"/>
    </source>
</evidence>
<evidence type="ECO:0008006" key="4">
    <source>
        <dbReference type="Google" id="ProtNLM"/>
    </source>
</evidence>
<name>A0AAN7HH57_9PEZI</name>
<feature type="region of interest" description="Disordered" evidence="1">
    <location>
        <begin position="240"/>
        <end position="276"/>
    </location>
</feature>
<accession>A0AAN7HH57</accession>
<feature type="compositionally biased region" description="Polar residues" evidence="1">
    <location>
        <begin position="172"/>
        <end position="185"/>
    </location>
</feature>
<protein>
    <recommendedName>
        <fullName evidence="4">Ankyrin repeat-containing protein</fullName>
    </recommendedName>
</protein>
<dbReference type="SUPFAM" id="SSF48403">
    <property type="entry name" value="Ankyrin repeat"/>
    <property type="match status" value="1"/>
</dbReference>
<reference evidence="2" key="2">
    <citation type="submission" date="2023-05" db="EMBL/GenBank/DDBJ databases">
        <authorList>
            <consortium name="Lawrence Berkeley National Laboratory"/>
            <person name="Steindorff A."/>
            <person name="Hensen N."/>
            <person name="Bonometti L."/>
            <person name="Westerberg I."/>
            <person name="Brannstrom I.O."/>
            <person name="Guillou S."/>
            <person name="Cros-Aarteil S."/>
            <person name="Calhoun S."/>
            <person name="Haridas S."/>
            <person name="Kuo A."/>
            <person name="Mondo S."/>
            <person name="Pangilinan J."/>
            <person name="Riley R."/>
            <person name="Labutti K."/>
            <person name="Andreopoulos B."/>
            <person name="Lipzen A."/>
            <person name="Chen C."/>
            <person name="Yanf M."/>
            <person name="Daum C."/>
            <person name="Ng V."/>
            <person name="Clum A."/>
            <person name="Ohm R."/>
            <person name="Martin F."/>
            <person name="Silar P."/>
            <person name="Natvig D."/>
            <person name="Lalanne C."/>
            <person name="Gautier V."/>
            <person name="Ament-Velasquez S.L."/>
            <person name="Kruys A."/>
            <person name="Hutchinson M.I."/>
            <person name="Powell A.J."/>
            <person name="Barry K."/>
            <person name="Miller A.N."/>
            <person name="Grigoriev I.V."/>
            <person name="Debuchy R."/>
            <person name="Gladieux P."/>
            <person name="Thoren M.H."/>
            <person name="Johannesson H."/>
        </authorList>
    </citation>
    <scope>NUCLEOTIDE SEQUENCE</scope>
    <source>
        <strain evidence="2">CBS 359.72</strain>
    </source>
</reference>
<dbReference type="InterPro" id="IPR036770">
    <property type="entry name" value="Ankyrin_rpt-contain_sf"/>
</dbReference>
<dbReference type="AlphaFoldDB" id="A0AAN7HH57"/>
<sequence length="523" mass="57864">MARTRGRASPRRRGRPTINWTWSRKRRLLRLYLCTPEAELPLKRILELLARGPFQPKPRHTQCLLNDLLAKSYRQKRPKSRVAMAERLAFLRSIRDGRRETGAHAVFRGETAEECAILLHAHPGGRKPKPPARDGKGEREDDSIPSSPCSPRQERRSTGIYPSTGPAENLFASGSSLGNEPTDTETPPPAIFKNPWTPCEEIRHEKQEFLRERCPSKSSSFLADVASLLSGLSIRSSLSRSSSASPRLSMRSSVSSRKEALGSGAQGELKEHRRSTTLPIPESFAWPVDVQASAASEHLAFPSYAWPGSATGKEAYDPGSSPHKMENQELVRSCCGQTSWCIHQRITAVMMYGNPADAFACTEAEANGRDGFGNTALHVAARWGAPWPVLSSIMALASHLDATNHRGETFLHVLDPFSLEQKDLADMAEHLVRRGFDFAQLDCTGQSCVSRLLSRPSFSLESLENLFCRLPEPARLVLLRLGQGELISAIHARLLADPEHTSESAAEYCTYFAARYNVTSTSL</sequence>
<dbReference type="Gene3D" id="1.25.40.20">
    <property type="entry name" value="Ankyrin repeat-containing domain"/>
    <property type="match status" value="1"/>
</dbReference>